<evidence type="ECO:0000256" key="8">
    <source>
        <dbReference type="ARBA" id="ARBA00032266"/>
    </source>
</evidence>
<evidence type="ECO:0000256" key="7">
    <source>
        <dbReference type="ARBA" id="ARBA00031779"/>
    </source>
</evidence>
<dbReference type="SUPFAM" id="SSF144210">
    <property type="entry name" value="Nop10-like SnoRNP"/>
    <property type="match status" value="1"/>
</dbReference>
<dbReference type="GO" id="GO:0031429">
    <property type="term" value="C:box H/ACA snoRNP complex"/>
    <property type="evidence" value="ECO:0007669"/>
    <property type="project" value="TreeGrafter"/>
</dbReference>
<evidence type="ECO:0000256" key="5">
    <source>
        <dbReference type="ARBA" id="ARBA00023274"/>
    </source>
</evidence>
<dbReference type="Gene3D" id="4.10.80.300">
    <property type="match status" value="1"/>
</dbReference>
<evidence type="ECO:0000256" key="2">
    <source>
        <dbReference type="ARBA" id="ARBA00021838"/>
    </source>
</evidence>
<dbReference type="EMBL" id="JAUTXT010000001">
    <property type="protein sequence ID" value="KAK3679768.1"/>
    <property type="molecule type" value="Genomic_DNA"/>
</dbReference>
<dbReference type="GO" id="GO:0031120">
    <property type="term" value="P:snRNA pseudouridine synthesis"/>
    <property type="evidence" value="ECO:0007669"/>
    <property type="project" value="TreeGrafter"/>
</dbReference>
<feature type="region of interest" description="Disordered" evidence="9">
    <location>
        <begin position="26"/>
        <end position="55"/>
    </location>
</feature>
<dbReference type="Proteomes" id="UP001274830">
    <property type="component" value="Unassembled WGS sequence"/>
</dbReference>
<dbReference type="GO" id="GO:0030515">
    <property type="term" value="F:snoRNA binding"/>
    <property type="evidence" value="ECO:0007669"/>
    <property type="project" value="InterPro"/>
</dbReference>
<evidence type="ECO:0000256" key="6">
    <source>
        <dbReference type="ARBA" id="ARBA00030185"/>
    </source>
</evidence>
<keyword evidence="3" id="KW-0690">Ribosome biogenesis</keyword>
<keyword evidence="11" id="KW-1185">Reference proteome</keyword>
<dbReference type="PANTHER" id="PTHR13305:SF0">
    <property type="entry name" value="H_ACA RIBONUCLEOPROTEIN COMPLEX SUBUNIT 3"/>
    <property type="match status" value="1"/>
</dbReference>
<dbReference type="InterPro" id="IPR036756">
    <property type="entry name" value="H/ACA_rnp_Nop10_sf"/>
</dbReference>
<comment type="similarity">
    <text evidence="1">Belongs to the NOP10 family.</text>
</comment>
<dbReference type="Pfam" id="PF04135">
    <property type="entry name" value="Nop10p"/>
    <property type="match status" value="1"/>
</dbReference>
<reference evidence="10" key="1">
    <citation type="submission" date="2023-07" db="EMBL/GenBank/DDBJ databases">
        <title>Black Yeasts Isolated from many extreme environments.</title>
        <authorList>
            <person name="Coleine C."/>
            <person name="Stajich J.E."/>
            <person name="Selbmann L."/>
        </authorList>
    </citation>
    <scope>NUCLEOTIDE SEQUENCE</scope>
    <source>
        <strain evidence="10">CCFEE 5485</strain>
    </source>
</reference>
<accession>A0AAE0WXF3</accession>
<dbReference type="GO" id="GO:0031118">
    <property type="term" value="P:rRNA pseudouridine synthesis"/>
    <property type="evidence" value="ECO:0007669"/>
    <property type="project" value="TreeGrafter"/>
</dbReference>
<dbReference type="PANTHER" id="PTHR13305">
    <property type="entry name" value="RIBOSOME BIOGENESIS PROTEIN NOP10"/>
    <property type="match status" value="1"/>
</dbReference>
<keyword evidence="5" id="KW-0687">Ribonucleoprotein</keyword>
<dbReference type="AlphaFoldDB" id="A0AAE0WXF3"/>
<evidence type="ECO:0000256" key="1">
    <source>
        <dbReference type="ARBA" id="ARBA00009462"/>
    </source>
</evidence>
<protein>
    <recommendedName>
        <fullName evidence="2">H/ACA ribonucleoprotein complex subunit NOP10</fullName>
    </recommendedName>
    <alternativeName>
        <fullName evidence="6">Nucleolar protein 10</fullName>
    </alternativeName>
    <alternativeName>
        <fullName evidence="7">Nucleolar protein family A member 3</fullName>
    </alternativeName>
    <alternativeName>
        <fullName evidence="8">snoRNP protein NOP10</fullName>
    </alternativeName>
</protein>
<evidence type="ECO:0000313" key="11">
    <source>
        <dbReference type="Proteomes" id="UP001274830"/>
    </source>
</evidence>
<dbReference type="InterPro" id="IPR007264">
    <property type="entry name" value="H/ACA_rnp_Nop10"/>
</dbReference>
<proteinExistence type="inferred from homology"/>
<dbReference type="RefSeq" id="XP_064699129.1">
    <property type="nucleotide sequence ID" value="XM_064832860.1"/>
</dbReference>
<evidence type="ECO:0000256" key="3">
    <source>
        <dbReference type="ARBA" id="ARBA00022517"/>
    </source>
</evidence>
<name>A0AAE0WXF3_9PEZI</name>
<sequence>MHLMYTMDAEGKRVYTLKKITSGEVTKSAHPARFSPDDKYSSYKPSTRNSSTRTRPTDIDLCATLAHPPHCIAMDASPLAQPSPEIRNQIWELVVPSTESLLVNDPSSCAPPPITRVCRKLREENLLMFYSGKIVQAILPSPVSVNKLYPLTVDIMNWANSVSKPCHDVIKCFEIHFAALGLRQMYCVERTSRREDDLSQRLAPFGYVGEDRYVAVYDYVAKAAGSVEAARRFVEERTGEVMKRG</sequence>
<evidence type="ECO:0000313" key="10">
    <source>
        <dbReference type="EMBL" id="KAK3679768.1"/>
    </source>
</evidence>
<keyword evidence="4" id="KW-0698">rRNA processing</keyword>
<dbReference type="GO" id="GO:1904874">
    <property type="term" value="P:positive regulation of telomerase RNA localization to Cajal body"/>
    <property type="evidence" value="ECO:0007669"/>
    <property type="project" value="TreeGrafter"/>
</dbReference>
<dbReference type="GO" id="GO:0070034">
    <property type="term" value="F:telomerase RNA binding"/>
    <property type="evidence" value="ECO:0007669"/>
    <property type="project" value="TreeGrafter"/>
</dbReference>
<evidence type="ECO:0000256" key="4">
    <source>
        <dbReference type="ARBA" id="ARBA00022552"/>
    </source>
</evidence>
<gene>
    <name evidence="10" type="primary">NOP10</name>
    <name evidence="10" type="ORF">LTR78_000144</name>
</gene>
<evidence type="ECO:0000256" key="9">
    <source>
        <dbReference type="SAM" id="MobiDB-lite"/>
    </source>
</evidence>
<organism evidence="10 11">
    <name type="scientific">Recurvomyces mirabilis</name>
    <dbReference type="NCBI Taxonomy" id="574656"/>
    <lineage>
        <taxon>Eukaryota</taxon>
        <taxon>Fungi</taxon>
        <taxon>Dikarya</taxon>
        <taxon>Ascomycota</taxon>
        <taxon>Pezizomycotina</taxon>
        <taxon>Dothideomycetes</taxon>
        <taxon>Dothideomycetidae</taxon>
        <taxon>Mycosphaerellales</taxon>
        <taxon>Teratosphaeriaceae</taxon>
        <taxon>Recurvomyces</taxon>
    </lineage>
</organism>
<comment type="caution">
    <text evidence="10">The sequence shown here is derived from an EMBL/GenBank/DDBJ whole genome shotgun (WGS) entry which is preliminary data.</text>
</comment>
<dbReference type="GeneID" id="89957384"/>